<reference evidence="7 8" key="1">
    <citation type="journal article" date="2014" name="Genome Announc.">
        <title>Draft Genome Sequence of the Agar-Degrading Bacterium Catenovulum sp. Strain DS-2, Isolated from Intestines of Haliotis diversicolor.</title>
        <authorList>
            <person name="Shan D."/>
            <person name="Li X."/>
            <person name="Gu Z."/>
            <person name="Wei G."/>
            <person name="Gao Z."/>
            <person name="Shao Z."/>
        </authorList>
    </citation>
    <scope>NUCLEOTIDE SEQUENCE [LARGE SCALE GENOMIC DNA]</scope>
    <source>
        <strain evidence="7 8">DS-2</strain>
    </source>
</reference>
<feature type="domain" description="Aminotransferase class I/classII large" evidence="6">
    <location>
        <begin position="37"/>
        <end position="373"/>
    </location>
</feature>
<keyword evidence="7" id="KW-0032">Aminotransferase</keyword>
<protein>
    <recommendedName>
        <fullName evidence="2">cysteine-S-conjugate beta-lyase</fullName>
        <ecNumber evidence="2">4.4.1.13</ecNumber>
    </recommendedName>
</protein>
<accession>W7QBM1</accession>
<comment type="cofactor">
    <cofactor evidence="1">
        <name>pyridoxal 5'-phosphate</name>
        <dbReference type="ChEBI" id="CHEBI:597326"/>
    </cofactor>
</comment>
<dbReference type="PANTHER" id="PTHR43525:SF1">
    <property type="entry name" value="PROTEIN MALY"/>
    <property type="match status" value="1"/>
</dbReference>
<dbReference type="InterPro" id="IPR015422">
    <property type="entry name" value="PyrdxlP-dep_Trfase_small"/>
</dbReference>
<dbReference type="AlphaFoldDB" id="W7QBM1"/>
<dbReference type="InterPro" id="IPR004839">
    <property type="entry name" value="Aminotransferase_I/II_large"/>
</dbReference>
<keyword evidence="4" id="KW-0456">Lyase</keyword>
<dbReference type="eggNOG" id="COG1168">
    <property type="taxonomic scope" value="Bacteria"/>
</dbReference>
<dbReference type="Gene3D" id="3.40.640.10">
    <property type="entry name" value="Type I PLP-dependent aspartate aminotransferase-like (Major domain)"/>
    <property type="match status" value="1"/>
</dbReference>
<dbReference type="InterPro" id="IPR027619">
    <property type="entry name" value="C-S_lyase_PatB-like"/>
</dbReference>
<evidence type="ECO:0000256" key="4">
    <source>
        <dbReference type="ARBA" id="ARBA00023239"/>
    </source>
</evidence>
<keyword evidence="3" id="KW-0663">Pyridoxal phosphate</keyword>
<dbReference type="OrthoDB" id="3224382at2"/>
<dbReference type="CDD" id="cd00609">
    <property type="entry name" value="AAT_like"/>
    <property type="match status" value="1"/>
</dbReference>
<evidence type="ECO:0000259" key="6">
    <source>
        <dbReference type="Pfam" id="PF00155"/>
    </source>
</evidence>
<dbReference type="InterPro" id="IPR015421">
    <property type="entry name" value="PyrdxlP-dep_Trfase_major"/>
</dbReference>
<evidence type="ECO:0000313" key="7">
    <source>
        <dbReference type="EMBL" id="EWH09381.1"/>
    </source>
</evidence>
<dbReference type="RefSeq" id="WP_035015182.1">
    <property type="nucleotide sequence ID" value="NZ_ARZY01000024.1"/>
</dbReference>
<dbReference type="PANTHER" id="PTHR43525">
    <property type="entry name" value="PROTEIN MALY"/>
    <property type="match status" value="1"/>
</dbReference>
<name>W7QBM1_9ALTE</name>
<dbReference type="Pfam" id="PF00155">
    <property type="entry name" value="Aminotran_1_2"/>
    <property type="match status" value="1"/>
</dbReference>
<dbReference type="GO" id="GO:0008483">
    <property type="term" value="F:transaminase activity"/>
    <property type="evidence" value="ECO:0007669"/>
    <property type="project" value="UniProtKB-KW"/>
</dbReference>
<keyword evidence="8" id="KW-1185">Reference proteome</keyword>
<dbReference type="EC" id="4.4.1.13" evidence="2"/>
<dbReference type="NCBIfam" id="TIGR04350">
    <property type="entry name" value="C_S_lyase_PatB"/>
    <property type="match status" value="1"/>
</dbReference>
<dbReference type="GO" id="GO:0047804">
    <property type="term" value="F:cysteine-S-conjugate beta-lyase activity"/>
    <property type="evidence" value="ECO:0007669"/>
    <property type="project" value="UniProtKB-EC"/>
</dbReference>
<dbReference type="STRING" id="1328313.DS2_12634"/>
<dbReference type="PATRIC" id="fig|1328313.3.peg.2576"/>
<dbReference type="Gene3D" id="3.90.1150.10">
    <property type="entry name" value="Aspartate Aminotransferase, domain 1"/>
    <property type="match status" value="1"/>
</dbReference>
<dbReference type="SUPFAM" id="SSF53383">
    <property type="entry name" value="PLP-dependent transferases"/>
    <property type="match status" value="1"/>
</dbReference>
<evidence type="ECO:0000256" key="2">
    <source>
        <dbReference type="ARBA" id="ARBA00012224"/>
    </source>
</evidence>
<comment type="similarity">
    <text evidence="5">Belongs to the class-II pyridoxal-phosphate-dependent aminotransferase family. MalY/PatB cystathionine beta-lyase subfamily.</text>
</comment>
<dbReference type="InterPro" id="IPR051798">
    <property type="entry name" value="Class-II_PLP-Dep_Aminotrans"/>
</dbReference>
<gene>
    <name evidence="7" type="ORF">DS2_12634</name>
</gene>
<evidence type="ECO:0000256" key="5">
    <source>
        <dbReference type="ARBA" id="ARBA00037974"/>
    </source>
</evidence>
<sequence>MAVNFNEVIDRKPTHSFKWDKYAGQDIIPVWVADAEFKPPQQVIDAIKQRTDHGILGYTLPYDSLNQSVCEWVAKEHDWHILPDWIVWTPGVVPAFNVACKAYCQPGDKVMVQVPNYPPLLKAPSLNQCERVDIPSIQKDGRWELDMQALEQQAADPKTKLFIMCNPMNPCGSVMTEAELKKVAEICLHHNVILCSDEIHCDLILEPGKKHIPAPAIAEISNKSISLMAPSKTFNIAGLGASFAIIPDSRIRMQFRNAALGIVPWVQVLGLVATEAAFREGGDWHKELLVYLKDNRDYLHQQISQLKGMEMVKADATFLAWIDCSGLGLEDVQKFFESAGVGPSPGRDFGEPQYARINFACARSQLEEVVQRIKKAHAQLKLD</sequence>
<proteinExistence type="inferred from homology"/>
<dbReference type="EMBL" id="ARZY01000024">
    <property type="protein sequence ID" value="EWH09381.1"/>
    <property type="molecule type" value="Genomic_DNA"/>
</dbReference>
<dbReference type="Proteomes" id="UP000019276">
    <property type="component" value="Unassembled WGS sequence"/>
</dbReference>
<evidence type="ECO:0000313" key="8">
    <source>
        <dbReference type="Proteomes" id="UP000019276"/>
    </source>
</evidence>
<keyword evidence="7" id="KW-0808">Transferase</keyword>
<comment type="caution">
    <text evidence="7">The sequence shown here is derived from an EMBL/GenBank/DDBJ whole genome shotgun (WGS) entry which is preliminary data.</text>
</comment>
<evidence type="ECO:0000256" key="1">
    <source>
        <dbReference type="ARBA" id="ARBA00001933"/>
    </source>
</evidence>
<dbReference type="InterPro" id="IPR015424">
    <property type="entry name" value="PyrdxlP-dep_Trfase"/>
</dbReference>
<evidence type="ECO:0000256" key="3">
    <source>
        <dbReference type="ARBA" id="ARBA00022898"/>
    </source>
</evidence>
<organism evidence="7 8">
    <name type="scientific">Catenovulum agarivorans DS-2</name>
    <dbReference type="NCBI Taxonomy" id="1328313"/>
    <lineage>
        <taxon>Bacteria</taxon>
        <taxon>Pseudomonadati</taxon>
        <taxon>Pseudomonadota</taxon>
        <taxon>Gammaproteobacteria</taxon>
        <taxon>Alteromonadales</taxon>
        <taxon>Alteromonadaceae</taxon>
        <taxon>Catenovulum</taxon>
    </lineage>
</organism>
<dbReference type="GO" id="GO:0030170">
    <property type="term" value="F:pyridoxal phosphate binding"/>
    <property type="evidence" value="ECO:0007669"/>
    <property type="project" value="InterPro"/>
</dbReference>